<accession>W9ZWR7</accession>
<dbReference type="HOGENOM" id="CLU_3279536_0_0_1"/>
<dbReference type="Proteomes" id="UP000030703">
    <property type="component" value="Unassembled WGS sequence"/>
</dbReference>
<gene>
    <name evidence="1" type="ORF">FOMG_17869</name>
</gene>
<reference evidence="1" key="2">
    <citation type="submission" date="2012-05" db="EMBL/GenBank/DDBJ databases">
        <title>Annotation of the Genome Sequence of Fusarium oxysporum f. sp. melonis 26406.</title>
        <authorList>
            <consortium name="The Broad Institute Genomics Platform"/>
            <person name="Ma L.-J."/>
            <person name="Corby-Kistler H."/>
            <person name="Broz K."/>
            <person name="Gale L.R."/>
            <person name="Jonkers W."/>
            <person name="O'Donnell K."/>
            <person name="Ploetz R."/>
            <person name="Steinberg C."/>
            <person name="Schwartz D.C."/>
            <person name="VanEtten H."/>
            <person name="Zhou S."/>
            <person name="Young S.K."/>
            <person name="Zeng Q."/>
            <person name="Gargeya S."/>
            <person name="Fitzgerald M."/>
            <person name="Abouelleil A."/>
            <person name="Alvarado L."/>
            <person name="Chapman S.B."/>
            <person name="Gainer-Dewar J."/>
            <person name="Goldberg J."/>
            <person name="Griggs A."/>
            <person name="Gujja S."/>
            <person name="Hansen M."/>
            <person name="Howarth C."/>
            <person name="Imamovic A."/>
            <person name="Ireland A."/>
            <person name="Larimer J."/>
            <person name="McCowan C."/>
            <person name="Murphy C."/>
            <person name="Pearson M."/>
            <person name="Poon T.W."/>
            <person name="Priest M."/>
            <person name="Roberts A."/>
            <person name="Saif S."/>
            <person name="Shea T."/>
            <person name="Sykes S."/>
            <person name="Wortman J."/>
            <person name="Nusbaum C."/>
            <person name="Birren B."/>
        </authorList>
    </citation>
    <scope>NUCLEOTIDE SEQUENCE</scope>
    <source>
        <strain evidence="1">26406</strain>
    </source>
</reference>
<reference evidence="1" key="1">
    <citation type="submission" date="2012-04" db="EMBL/GenBank/DDBJ databases">
        <title>The Genome Sequence of Fusarium oxysporum melonis.</title>
        <authorList>
            <consortium name="The Broad Institute Genome Sequencing Platform"/>
            <person name="Ma L.-J."/>
            <person name="Gale L.R."/>
            <person name="Schwartz D.C."/>
            <person name="Zhou S."/>
            <person name="Corby-Kistler H."/>
            <person name="Young S.K."/>
            <person name="Zeng Q."/>
            <person name="Gargeya S."/>
            <person name="Fitzgerald M."/>
            <person name="Haas B."/>
            <person name="Abouelleil A."/>
            <person name="Alvarado L."/>
            <person name="Arachchi H.M."/>
            <person name="Berlin A."/>
            <person name="Brown A."/>
            <person name="Chapman S.B."/>
            <person name="Chen Z."/>
            <person name="Dunbar C."/>
            <person name="Freedman E."/>
            <person name="Gearin G."/>
            <person name="Goldberg J."/>
            <person name="Griggs A."/>
            <person name="Gujja S."/>
            <person name="Heiman D."/>
            <person name="Howarth C."/>
            <person name="Larson L."/>
            <person name="Lui A."/>
            <person name="MacDonald P.J.P."/>
            <person name="Montmayeur A."/>
            <person name="Murphy C."/>
            <person name="Neiman D."/>
            <person name="Pearson M."/>
            <person name="Priest M."/>
            <person name="Roberts A."/>
            <person name="Saif S."/>
            <person name="Shea T."/>
            <person name="Shenoy N."/>
            <person name="Sisk P."/>
            <person name="Stolte C."/>
            <person name="Sykes S."/>
            <person name="Wortman J."/>
            <person name="Nusbaum C."/>
            <person name="Birren B."/>
        </authorList>
    </citation>
    <scope>NUCLEOTIDE SEQUENCE</scope>
    <source>
        <strain evidence="1">26406</strain>
    </source>
</reference>
<dbReference type="AlphaFoldDB" id="W9ZWR7"/>
<dbReference type="EMBL" id="JH659399">
    <property type="protein sequence ID" value="EXK25496.1"/>
    <property type="molecule type" value="Genomic_DNA"/>
</dbReference>
<evidence type="ECO:0000313" key="1">
    <source>
        <dbReference type="EMBL" id="EXK25496.1"/>
    </source>
</evidence>
<proteinExistence type="predicted"/>
<protein>
    <submittedName>
        <fullName evidence="1">Uncharacterized protein</fullName>
    </submittedName>
</protein>
<organism evidence="1">
    <name type="scientific">Fusarium oxysporum f. sp. melonis 26406</name>
    <dbReference type="NCBI Taxonomy" id="1089452"/>
    <lineage>
        <taxon>Eukaryota</taxon>
        <taxon>Fungi</taxon>
        <taxon>Dikarya</taxon>
        <taxon>Ascomycota</taxon>
        <taxon>Pezizomycotina</taxon>
        <taxon>Sordariomycetes</taxon>
        <taxon>Hypocreomycetidae</taxon>
        <taxon>Hypocreales</taxon>
        <taxon>Nectriaceae</taxon>
        <taxon>Fusarium</taxon>
        <taxon>Fusarium oxysporum species complex</taxon>
    </lineage>
</organism>
<name>W9ZWR7_FUSOX</name>
<dbReference type="VEuPathDB" id="FungiDB:FOMG_17869"/>
<sequence length="41" mass="4635">MNKLEGCQWQREGRRLPGRTMHLLDEGSEAGRSALASRHSI</sequence>